<feature type="transmembrane region" description="Helical" evidence="1">
    <location>
        <begin position="128"/>
        <end position="154"/>
    </location>
</feature>
<dbReference type="OrthoDB" id="3483419at2"/>
<protein>
    <submittedName>
        <fullName evidence="2">Uncharacterized protein</fullName>
    </submittedName>
</protein>
<keyword evidence="1" id="KW-1133">Transmembrane helix</keyword>
<proteinExistence type="predicted"/>
<sequence length="162" mass="16975">MAASNTERAGVGAGAAVPVLLRYLAVPLLFGVGVVHLYEYVADHYRVIPIIGDLFIANFATAVVLGLVLAAPPRSLRFLGSLPVVRSVPFAGRAPHVLVAIAAILFLLGTIAGLIVSEQATLFGFHEYGYRATVWLALGLEAAAVLVLAAFAALEARRVSGR</sequence>
<organism evidence="2 3">
    <name type="scientific">Actinomadura harenae</name>
    <dbReference type="NCBI Taxonomy" id="2483351"/>
    <lineage>
        <taxon>Bacteria</taxon>
        <taxon>Bacillati</taxon>
        <taxon>Actinomycetota</taxon>
        <taxon>Actinomycetes</taxon>
        <taxon>Streptosporangiales</taxon>
        <taxon>Thermomonosporaceae</taxon>
        <taxon>Actinomadura</taxon>
    </lineage>
</organism>
<feature type="transmembrane region" description="Helical" evidence="1">
    <location>
        <begin position="97"/>
        <end position="116"/>
    </location>
</feature>
<name>A0A3M2LFC2_9ACTN</name>
<dbReference type="AlphaFoldDB" id="A0A3M2LFC2"/>
<keyword evidence="1" id="KW-0472">Membrane</keyword>
<dbReference type="EMBL" id="RFFG01000149">
    <property type="protein sequence ID" value="RMI36094.1"/>
    <property type="molecule type" value="Genomic_DNA"/>
</dbReference>
<reference evidence="2 3" key="1">
    <citation type="submission" date="2018-10" db="EMBL/GenBank/DDBJ databases">
        <title>Isolation from soil.</title>
        <authorList>
            <person name="Hu J."/>
        </authorList>
    </citation>
    <scope>NUCLEOTIDE SEQUENCE [LARGE SCALE GENOMIC DNA]</scope>
    <source>
        <strain evidence="2 3">NEAU-Ht49</strain>
    </source>
</reference>
<evidence type="ECO:0000313" key="3">
    <source>
        <dbReference type="Proteomes" id="UP000282674"/>
    </source>
</evidence>
<accession>A0A3M2LFC2</accession>
<dbReference type="RefSeq" id="WP_122199594.1">
    <property type="nucleotide sequence ID" value="NZ_JBHSKC010000020.1"/>
</dbReference>
<keyword evidence="3" id="KW-1185">Reference proteome</keyword>
<gene>
    <name evidence="2" type="ORF">EBO15_39570</name>
</gene>
<evidence type="ECO:0000256" key="1">
    <source>
        <dbReference type="SAM" id="Phobius"/>
    </source>
</evidence>
<evidence type="ECO:0000313" key="2">
    <source>
        <dbReference type="EMBL" id="RMI36094.1"/>
    </source>
</evidence>
<dbReference type="Proteomes" id="UP000282674">
    <property type="component" value="Unassembled WGS sequence"/>
</dbReference>
<feature type="transmembrane region" description="Helical" evidence="1">
    <location>
        <begin position="50"/>
        <end position="71"/>
    </location>
</feature>
<comment type="caution">
    <text evidence="2">The sequence shown here is derived from an EMBL/GenBank/DDBJ whole genome shotgun (WGS) entry which is preliminary data.</text>
</comment>
<feature type="transmembrane region" description="Helical" evidence="1">
    <location>
        <begin position="20"/>
        <end position="38"/>
    </location>
</feature>
<keyword evidence="1" id="KW-0812">Transmembrane</keyword>